<proteinExistence type="predicted"/>
<name>A0A812USZ2_SYMPI</name>
<dbReference type="OrthoDB" id="417067at2759"/>
<reference evidence="1" key="1">
    <citation type="submission" date="2021-02" db="EMBL/GenBank/DDBJ databases">
        <authorList>
            <person name="Dougan E. K."/>
            <person name="Rhodes N."/>
            <person name="Thang M."/>
            <person name="Chan C."/>
        </authorList>
    </citation>
    <scope>NUCLEOTIDE SEQUENCE</scope>
</reference>
<keyword evidence="2" id="KW-1185">Reference proteome</keyword>
<accession>A0A812USZ2</accession>
<gene>
    <name evidence="1" type="ORF">SPIL2461_LOCUS15619</name>
</gene>
<protein>
    <submittedName>
        <fullName evidence="1">Uncharacterized protein</fullName>
    </submittedName>
</protein>
<evidence type="ECO:0000313" key="2">
    <source>
        <dbReference type="Proteomes" id="UP000649617"/>
    </source>
</evidence>
<sequence length="390" mass="44278">MLIDASVSLIQAVTAFAAGLQRSRVTRYGQIWGWRDDYKKMERNWEEGQQDRIPYRNYIYGQHGFKNCEIDPRLRQKAPARMALSRVTEAMAVFETQDFYRAEFSQLTASDVKEVGTFAIKAESGETVSPAEVPEYVPIKRGKRMEKEPGFKRPPVENEAYMQYVDAKCGLYETAKEVSSKQAFSLDKDIICDRSSLVTLLEYVSDNLTSFLMPKGQHKNPVDLVKISKASDGKGLVMEHLLDVNRMKCFPYRGAWKRSEVSNHGTYTPAFRRLAYGDCKTKTLMITGLPQIAGSSAGEIDSFYRFVEFDMGGISFLVKTPAHAQKDGENVELAHKNWYYQNEVKAMTTYAKMLLGKVDRFVLALQRSGKIHQASDLQSVPDTGWWQPAC</sequence>
<comment type="caution">
    <text evidence="1">The sequence shown here is derived from an EMBL/GenBank/DDBJ whole genome shotgun (WGS) entry which is preliminary data.</text>
</comment>
<evidence type="ECO:0000313" key="1">
    <source>
        <dbReference type="EMBL" id="CAE7583940.1"/>
    </source>
</evidence>
<dbReference type="AlphaFoldDB" id="A0A812USZ2"/>
<dbReference type="Proteomes" id="UP000649617">
    <property type="component" value="Unassembled WGS sequence"/>
</dbReference>
<organism evidence="1 2">
    <name type="scientific">Symbiodinium pilosum</name>
    <name type="common">Dinoflagellate</name>
    <dbReference type="NCBI Taxonomy" id="2952"/>
    <lineage>
        <taxon>Eukaryota</taxon>
        <taxon>Sar</taxon>
        <taxon>Alveolata</taxon>
        <taxon>Dinophyceae</taxon>
        <taxon>Suessiales</taxon>
        <taxon>Symbiodiniaceae</taxon>
        <taxon>Symbiodinium</taxon>
    </lineage>
</organism>
<dbReference type="EMBL" id="CAJNIZ010038879">
    <property type="protein sequence ID" value="CAE7583940.1"/>
    <property type="molecule type" value="Genomic_DNA"/>
</dbReference>